<dbReference type="AlphaFoldDB" id="A0AAW8Q8L5"/>
<dbReference type="Proteomes" id="UP001253193">
    <property type="component" value="Unassembled WGS sequence"/>
</dbReference>
<sequence length="320" mass="37222">MENILFPENLKESYLVDVADVATKRQYRAVAVRSCIELLLEHLFFQFVSEMVIYEKWSKLSVYQKIELIRETSSFEPGFYENLHNLRLTGNKGAHASEHGNITDEELRSSFNCLSSLCTSLIFEYFKINGMQSTENTSTIFSCLQPHQRLTVLNNYIAWLGDIECDIESSKRFYLKYVQAFRNNDIDETVYRGHFPKPLRLQQSLNRSLSHEYWVSSSLKCYDELLLVIDKLCLAYLKSGSFFLAISVARRFYLSGHITEFYYDQLCLKLNDMYPKVSGYPIAKSQKESIYNLSQIESICSKDIDIAFAKLIRCILTNEN</sequence>
<dbReference type="InterPro" id="IPR025285">
    <property type="entry name" value="DUF4145"/>
</dbReference>
<protein>
    <submittedName>
        <fullName evidence="2">DUF4145 domain-containing protein</fullName>
    </submittedName>
</protein>
<gene>
    <name evidence="2" type="ORF">QX249_28245</name>
</gene>
<evidence type="ECO:0000313" key="3">
    <source>
        <dbReference type="Proteomes" id="UP001253193"/>
    </source>
</evidence>
<reference evidence="2" key="1">
    <citation type="submission" date="2023-06" db="EMBL/GenBank/DDBJ databases">
        <title>Genomic Diversity of Vibrio spp. and Metagenomic Analysis of Pathogens in Florida Gulf Coastal Waters Following Hurricane Ian.</title>
        <authorList>
            <person name="Brumfield K.D."/>
        </authorList>
    </citation>
    <scope>NUCLEOTIDE SEQUENCE</scope>
    <source>
        <strain evidence="2">WBS2B-138</strain>
    </source>
</reference>
<dbReference type="Pfam" id="PF13643">
    <property type="entry name" value="DUF4145"/>
    <property type="match status" value="1"/>
</dbReference>
<evidence type="ECO:0000259" key="1">
    <source>
        <dbReference type="Pfam" id="PF13643"/>
    </source>
</evidence>
<comment type="caution">
    <text evidence="2">The sequence shown here is derived from an EMBL/GenBank/DDBJ whole genome shotgun (WGS) entry which is preliminary data.</text>
</comment>
<proteinExistence type="predicted"/>
<dbReference type="EMBL" id="JAUHGG010000027">
    <property type="protein sequence ID" value="MDS1824512.1"/>
    <property type="molecule type" value="Genomic_DNA"/>
</dbReference>
<organism evidence="2 3">
    <name type="scientific">Vibrio parahaemolyticus</name>
    <dbReference type="NCBI Taxonomy" id="670"/>
    <lineage>
        <taxon>Bacteria</taxon>
        <taxon>Pseudomonadati</taxon>
        <taxon>Pseudomonadota</taxon>
        <taxon>Gammaproteobacteria</taxon>
        <taxon>Vibrionales</taxon>
        <taxon>Vibrionaceae</taxon>
        <taxon>Vibrio</taxon>
    </lineage>
</organism>
<dbReference type="RefSeq" id="WP_009696102.1">
    <property type="nucleotide sequence ID" value="NZ_CP009982.1"/>
</dbReference>
<evidence type="ECO:0000313" key="2">
    <source>
        <dbReference type="EMBL" id="MDS1824512.1"/>
    </source>
</evidence>
<name>A0AAW8Q8L5_VIBPH</name>
<accession>A0AAW8Q8L5</accession>
<feature type="domain" description="DUF4145" evidence="1">
    <location>
        <begin position="29"/>
        <end position="108"/>
    </location>
</feature>